<sequence>MDEQFDNKLSNHIREVFENYEHPAANAEHGWAELRKKFPAEEKSSKVAWLWWSSAAAIALVFLSIALWYNDKGAVTTNFAVKPVTKQKPTQDTPKVQQEPVLADQQQPVIARNEAAAASPGGHAALGNKTKYVKGLGVSAFAINLPALKPENIARQRNNPESADAPASQSYAAQQIAPVDSFAFNKTAQQPMLAAADNQPKATLPEGKTEQNKPLSKSAPKSITQMFEDDRRQQNIVADNRKKEDNSGKKVNFSVYAATYFNYAEGSSNQINAGAGFTSDFRLSKNFKLSTGVALAQNTLSYNQQAPQNANVMMAASASIKQESLFTPTITTPVFQNYNANLVGLDIPINIKYEFNPGKSDTYISAGLSSGTFINEAYTYRYVYSDGKSFTGDSQNETERNSFNSFYFGKTLNFSFGVGYPLGGNRLIVEPFLKYPLGGLGAQDIRFGAGGINLKFSFTGKR</sequence>
<evidence type="ECO:0000313" key="3">
    <source>
        <dbReference type="EMBL" id="MFD0792854.1"/>
    </source>
</evidence>
<reference evidence="4" key="1">
    <citation type="journal article" date="2019" name="Int. J. Syst. Evol. Microbiol.">
        <title>The Global Catalogue of Microorganisms (GCM) 10K type strain sequencing project: providing services to taxonomists for standard genome sequencing and annotation.</title>
        <authorList>
            <consortium name="The Broad Institute Genomics Platform"/>
            <consortium name="The Broad Institute Genome Sequencing Center for Infectious Disease"/>
            <person name="Wu L."/>
            <person name="Ma J."/>
        </authorList>
    </citation>
    <scope>NUCLEOTIDE SEQUENCE [LARGE SCALE GENOMIC DNA]</scope>
    <source>
        <strain evidence="4">CCUG 61484</strain>
    </source>
</reference>
<dbReference type="RefSeq" id="WP_377111764.1">
    <property type="nucleotide sequence ID" value="NZ_JBHTHZ010000002.1"/>
</dbReference>
<feature type="region of interest" description="Disordered" evidence="1">
    <location>
        <begin position="193"/>
        <end position="220"/>
    </location>
</feature>
<accession>A0ABW3AR94</accession>
<organism evidence="3 4">
    <name type="scientific">Mucilaginibacter litoreus</name>
    <dbReference type="NCBI Taxonomy" id="1048221"/>
    <lineage>
        <taxon>Bacteria</taxon>
        <taxon>Pseudomonadati</taxon>
        <taxon>Bacteroidota</taxon>
        <taxon>Sphingobacteriia</taxon>
        <taxon>Sphingobacteriales</taxon>
        <taxon>Sphingobacteriaceae</taxon>
        <taxon>Mucilaginibacter</taxon>
    </lineage>
</organism>
<evidence type="ECO:0000256" key="1">
    <source>
        <dbReference type="SAM" id="MobiDB-lite"/>
    </source>
</evidence>
<name>A0ABW3AR94_9SPHI</name>
<keyword evidence="2" id="KW-0812">Transmembrane</keyword>
<keyword evidence="2" id="KW-1133">Transmembrane helix</keyword>
<gene>
    <name evidence="3" type="ORF">ACFQZX_04455</name>
</gene>
<keyword evidence="4" id="KW-1185">Reference proteome</keyword>
<dbReference type="Proteomes" id="UP001597010">
    <property type="component" value="Unassembled WGS sequence"/>
</dbReference>
<keyword evidence="2" id="KW-0472">Membrane</keyword>
<comment type="caution">
    <text evidence="3">The sequence shown here is derived from an EMBL/GenBank/DDBJ whole genome shotgun (WGS) entry which is preliminary data.</text>
</comment>
<evidence type="ECO:0008006" key="5">
    <source>
        <dbReference type="Google" id="ProtNLM"/>
    </source>
</evidence>
<proteinExistence type="predicted"/>
<evidence type="ECO:0000256" key="2">
    <source>
        <dbReference type="SAM" id="Phobius"/>
    </source>
</evidence>
<protein>
    <recommendedName>
        <fullName evidence="5">Outer membrane protein beta-barrel domain-containing protein</fullName>
    </recommendedName>
</protein>
<feature type="transmembrane region" description="Helical" evidence="2">
    <location>
        <begin position="47"/>
        <end position="69"/>
    </location>
</feature>
<evidence type="ECO:0000313" key="4">
    <source>
        <dbReference type="Proteomes" id="UP001597010"/>
    </source>
</evidence>
<dbReference type="EMBL" id="JBHTHZ010000002">
    <property type="protein sequence ID" value="MFD0792854.1"/>
    <property type="molecule type" value="Genomic_DNA"/>
</dbReference>